<accession>A0AAV0EHX6</accession>
<evidence type="ECO:0000313" key="1">
    <source>
        <dbReference type="EMBL" id="CAH9123786.1"/>
    </source>
</evidence>
<protein>
    <submittedName>
        <fullName evidence="1">Uncharacterized protein</fullName>
    </submittedName>
</protein>
<dbReference type="EMBL" id="CAMAPF010000932">
    <property type="protein sequence ID" value="CAH9123786.1"/>
    <property type="molecule type" value="Genomic_DNA"/>
</dbReference>
<comment type="caution">
    <text evidence="1">The sequence shown here is derived from an EMBL/GenBank/DDBJ whole genome shotgun (WGS) entry which is preliminary data.</text>
</comment>
<gene>
    <name evidence="1" type="ORF">CEPIT_LOCUS25491</name>
</gene>
<organism evidence="1 2">
    <name type="scientific">Cuscuta epithymum</name>
    <dbReference type="NCBI Taxonomy" id="186058"/>
    <lineage>
        <taxon>Eukaryota</taxon>
        <taxon>Viridiplantae</taxon>
        <taxon>Streptophyta</taxon>
        <taxon>Embryophyta</taxon>
        <taxon>Tracheophyta</taxon>
        <taxon>Spermatophyta</taxon>
        <taxon>Magnoliopsida</taxon>
        <taxon>eudicotyledons</taxon>
        <taxon>Gunneridae</taxon>
        <taxon>Pentapetalae</taxon>
        <taxon>asterids</taxon>
        <taxon>lamiids</taxon>
        <taxon>Solanales</taxon>
        <taxon>Convolvulaceae</taxon>
        <taxon>Cuscuteae</taxon>
        <taxon>Cuscuta</taxon>
        <taxon>Cuscuta subgen. Cuscuta</taxon>
    </lineage>
</organism>
<evidence type="ECO:0000313" key="2">
    <source>
        <dbReference type="Proteomes" id="UP001152523"/>
    </source>
</evidence>
<keyword evidence="2" id="KW-1185">Reference proteome</keyword>
<proteinExistence type="predicted"/>
<sequence length="100" mass="11192">MSATLEWIRFFSFGCWEADGSDEDLNCGIHSGQKIFWGPVRRCRLGSTWPGGRGVAARRCVEREQEAELSTYWTAYVDVGKHNEMAMAGNAKSITVVLMT</sequence>
<reference evidence="1" key="1">
    <citation type="submission" date="2022-07" db="EMBL/GenBank/DDBJ databases">
        <authorList>
            <person name="Macas J."/>
            <person name="Novak P."/>
            <person name="Neumann P."/>
        </authorList>
    </citation>
    <scope>NUCLEOTIDE SEQUENCE</scope>
</reference>
<dbReference type="Proteomes" id="UP001152523">
    <property type="component" value="Unassembled WGS sequence"/>
</dbReference>
<name>A0AAV0EHX6_9ASTE</name>
<dbReference type="AlphaFoldDB" id="A0AAV0EHX6"/>